<gene>
    <name evidence="2" type="ORF">P9B03_17855</name>
</gene>
<feature type="domain" description="Phage tail fibre protein N-terminal" evidence="1">
    <location>
        <begin position="1"/>
        <end position="148"/>
    </location>
</feature>
<sequence length="598" mass="65953">MTQYGTIITEVGLAKIANAQVTQQKIGLEYIALGDGNGAHYVPKQNQSTLINEVWRGPVASVTIDSANDNRVIIDGVIPAEAGGFTIREVGIFDDQNQLIAVGQYPEKYKPQLSEGVSEETVIHFVIETNNADVVKLAIDPTIIIASRSYVDGKVAAHTNPAKTDAHKIINIEGLEDELSEIGNKIENINAVKKASGYHPENDANKIGETSVYNLTAVGVNTPPAAIDGWSTIFTAAGSPSSDRAMQFGQKWNDDARRLWYRKNDHGTNWGPWGQIPVIYHERLQHVDLNNMIATGKYYLGDEVTLSNYPTYASWGILEVETNFDITYQTLKTALGYIFYRHKRPGVPWSVWTSIAFPQSQYDKWNAGYDTYTRFQGECAQINDWNLATQNGMYMGSEVANAPSTDWFMGTVIAHNDSYIVQKVIGVTSGREFERQKYNGVWEQWIETSPRQLFQSVSNGKAAVANAITQKGVATSPTAEFATMASNIGLIGKYKKGVGQITSSGGFSYFNVSGLGFLPRAVLINVRGSSGGYNIPGKGIYFLDWGGVNNMNIFIFDEGNMRWHNYGTVLSTTNDGFSARIVYPDITGQFDYVAFEAK</sequence>
<accession>A0AAW9NYB7</accession>
<evidence type="ECO:0000313" key="2">
    <source>
        <dbReference type="EMBL" id="MEC1180363.1"/>
    </source>
</evidence>
<evidence type="ECO:0000259" key="1">
    <source>
        <dbReference type="Pfam" id="PF12571"/>
    </source>
</evidence>
<dbReference type="CDD" id="cd19958">
    <property type="entry name" value="pyocin_knob"/>
    <property type="match status" value="1"/>
</dbReference>
<reference evidence="2 3" key="1">
    <citation type="submission" date="2023-03" db="EMBL/GenBank/DDBJ databases">
        <title>Bacillus Genome Sequencing.</title>
        <authorList>
            <person name="Dunlap C."/>
        </authorList>
    </citation>
    <scope>NUCLEOTIDE SEQUENCE [LARGE SCALE GENOMIC DNA]</scope>
    <source>
        <strain evidence="2 3">B-59205</strain>
    </source>
</reference>
<dbReference type="RefSeq" id="WP_326124932.1">
    <property type="nucleotide sequence ID" value="NZ_JARSFG010000028.1"/>
</dbReference>
<dbReference type="PANTHER" id="PTHR35191">
    <property type="entry name" value="PROPHAGE SIDE TAIL FIBER PROTEIN HOMOLOG STFQ-RELATED"/>
    <property type="match status" value="1"/>
</dbReference>
<dbReference type="AlphaFoldDB" id="A0AAW9NYB7"/>
<dbReference type="PANTHER" id="PTHR35191:SF1">
    <property type="entry name" value="PROPHAGE SIDE TAIL FIBER PROTEIN HOMOLOG STFQ-RELATED"/>
    <property type="match status" value="1"/>
</dbReference>
<dbReference type="Proteomes" id="UP001344888">
    <property type="component" value="Unassembled WGS sequence"/>
</dbReference>
<protein>
    <submittedName>
        <fullName evidence="2">Phage tail protein</fullName>
    </submittedName>
</protein>
<organism evidence="2 3">
    <name type="scientific">Metasolibacillus meyeri</name>
    <dbReference type="NCBI Taxonomy" id="1071052"/>
    <lineage>
        <taxon>Bacteria</taxon>
        <taxon>Bacillati</taxon>
        <taxon>Bacillota</taxon>
        <taxon>Bacilli</taxon>
        <taxon>Bacillales</taxon>
        <taxon>Caryophanaceae</taxon>
        <taxon>Metasolibacillus</taxon>
    </lineage>
</organism>
<name>A0AAW9NYB7_9BACL</name>
<dbReference type="Pfam" id="PF12571">
    <property type="entry name" value="Phage_tail_fib"/>
    <property type="match status" value="1"/>
</dbReference>
<keyword evidence="3" id="KW-1185">Reference proteome</keyword>
<evidence type="ECO:0000313" key="3">
    <source>
        <dbReference type="Proteomes" id="UP001344888"/>
    </source>
</evidence>
<dbReference type="InterPro" id="IPR051934">
    <property type="entry name" value="Phage_Tail_Fiber_Structural"/>
</dbReference>
<comment type="caution">
    <text evidence="2">The sequence shown here is derived from an EMBL/GenBank/DDBJ whole genome shotgun (WGS) entry which is preliminary data.</text>
</comment>
<proteinExistence type="predicted"/>
<dbReference type="InterPro" id="IPR022225">
    <property type="entry name" value="Phage_tail_fibre_N"/>
</dbReference>
<dbReference type="EMBL" id="JARSFG010000028">
    <property type="protein sequence ID" value="MEC1180363.1"/>
    <property type="molecule type" value="Genomic_DNA"/>
</dbReference>